<dbReference type="Pfam" id="PF22673">
    <property type="entry name" value="MCP-like_PDC_1"/>
    <property type="match status" value="1"/>
</dbReference>
<keyword evidence="3 5" id="KW-0807">Transducer</keyword>
<keyword evidence="6" id="KW-0472">Membrane</keyword>
<dbReference type="GO" id="GO:0005886">
    <property type="term" value="C:plasma membrane"/>
    <property type="evidence" value="ECO:0007669"/>
    <property type="project" value="UniProtKB-SubCell"/>
</dbReference>
<dbReference type="RefSeq" id="WP_288198117.1">
    <property type="nucleotide sequence ID" value="NZ_LT608334.1"/>
</dbReference>
<feature type="domain" description="T-SNARE coiled-coil homology" evidence="8">
    <location>
        <begin position="582"/>
        <end position="644"/>
    </location>
</feature>
<organism evidence="10">
    <name type="scientific">uncultured Pleomorphomonas sp</name>
    <dbReference type="NCBI Taxonomy" id="442121"/>
    <lineage>
        <taxon>Bacteria</taxon>
        <taxon>Pseudomonadati</taxon>
        <taxon>Pseudomonadota</taxon>
        <taxon>Alphaproteobacteria</taxon>
        <taxon>Hyphomicrobiales</taxon>
        <taxon>Pleomorphomonadaceae</taxon>
        <taxon>Pleomorphomonas</taxon>
        <taxon>environmental samples</taxon>
    </lineage>
</organism>
<dbReference type="GO" id="GO:0007165">
    <property type="term" value="P:signal transduction"/>
    <property type="evidence" value="ECO:0007669"/>
    <property type="project" value="UniProtKB-KW"/>
</dbReference>
<dbReference type="PROSITE" id="PS50192">
    <property type="entry name" value="T_SNARE"/>
    <property type="match status" value="1"/>
</dbReference>
<dbReference type="InterPro" id="IPR003660">
    <property type="entry name" value="HAMP_dom"/>
</dbReference>
<dbReference type="EMBL" id="FMJD01000011">
    <property type="protein sequence ID" value="SCM78388.1"/>
    <property type="molecule type" value="Genomic_DNA"/>
</dbReference>
<evidence type="ECO:0000259" key="9">
    <source>
        <dbReference type="PROSITE" id="PS50885"/>
    </source>
</evidence>
<keyword evidence="6" id="KW-0812">Transmembrane</keyword>
<evidence type="ECO:0000313" key="10">
    <source>
        <dbReference type="EMBL" id="SCM78388.1"/>
    </source>
</evidence>
<evidence type="ECO:0000259" key="7">
    <source>
        <dbReference type="PROSITE" id="PS50111"/>
    </source>
</evidence>
<keyword evidence="2" id="KW-1003">Cell membrane</keyword>
<dbReference type="PROSITE" id="PS50111">
    <property type="entry name" value="CHEMOTAXIS_TRANSDUC_2"/>
    <property type="match status" value="1"/>
</dbReference>
<dbReference type="CDD" id="cd12913">
    <property type="entry name" value="PDC1_MCP_like"/>
    <property type="match status" value="1"/>
</dbReference>
<comment type="subcellular location">
    <subcellularLocation>
        <location evidence="1">Cell inner membrane</location>
        <topology evidence="1">Multi-pass membrane protein</topology>
    </subcellularLocation>
</comment>
<evidence type="ECO:0000256" key="6">
    <source>
        <dbReference type="SAM" id="Phobius"/>
    </source>
</evidence>
<gene>
    <name evidence="10" type="ORF">KL86PLE_70145</name>
</gene>
<protein>
    <submittedName>
        <fullName evidence="10">Chemotaxis sensory transducer</fullName>
    </submittedName>
</protein>
<feature type="transmembrane region" description="Helical" evidence="6">
    <location>
        <begin position="315"/>
        <end position="336"/>
    </location>
</feature>
<dbReference type="SUPFAM" id="SSF58104">
    <property type="entry name" value="Methyl-accepting chemotaxis protein (MCP) signaling domain"/>
    <property type="match status" value="1"/>
</dbReference>
<evidence type="ECO:0000259" key="8">
    <source>
        <dbReference type="PROSITE" id="PS50192"/>
    </source>
</evidence>
<sequence>MRLSDLPLRTKLIAGTGILFAVALGAVTILGTTMMMASERAAAERRAADLLTGYTLEIRNKVDSAFALATTTARGVEGMVADGKADRDRIGAFMAAVIGAHPDLVGMTLAFEPDALDGADQAFKTHPYSDATGRFVPYFYNQPDGTVAVEKLVMTKEAGTEGWYDQPLRENRDLLTAPYIYPVNGKDVLMSTLSVVVHRSGKPIGIATADLPLTDISAFVSALKPFDTGSVRLIGTGGLWVANPDAALIGKNADDDIAKAAAALPPGGSQLVTVGGAATYLTTAKVAFPGVKETWTLVATIPEATLTAGARNTGAIMAAVSVSALLVALGFVGYLAHTLAKPIGDMTGRMQALAAGDTSVAVEGADRADEIGAMARAINVFRDHAIARRELESDQATEATRRDARQAEIDALVAGFRGEATATIGRVSTASRDLDAIARQMAASAGQSTERAGIAHEAAGRASGNVQTVASAAEELAASIGEISAQVARTSTVIGSATEGARVSHQKVGELAKAAAKIGEVVTLIQAVADQTNLLALNATIEAARAGEAGKGFAVVASEVKNLAGQTAKATEEISHQIAAIQQATGEAVEVIAGIASTMEDVNSHAATIAAAVEEQGAATSEIGSSVDAASRETRTVADNVDNLNAAVGETRNAANRVLEAAATVDAVKDELAGEIERFLKAVAAA</sequence>
<dbReference type="SMART" id="SM00283">
    <property type="entry name" value="MA"/>
    <property type="match status" value="1"/>
</dbReference>
<evidence type="ECO:0000256" key="4">
    <source>
        <dbReference type="ARBA" id="ARBA00029447"/>
    </source>
</evidence>
<dbReference type="AlphaFoldDB" id="A0A212LLK9"/>
<dbReference type="Pfam" id="PF00015">
    <property type="entry name" value="MCPsignal"/>
    <property type="match status" value="1"/>
</dbReference>
<keyword evidence="2" id="KW-0997">Cell inner membrane</keyword>
<feature type="domain" description="Methyl-accepting transducer" evidence="7">
    <location>
        <begin position="430"/>
        <end position="666"/>
    </location>
</feature>
<evidence type="ECO:0000256" key="2">
    <source>
        <dbReference type="ARBA" id="ARBA00022519"/>
    </source>
</evidence>
<dbReference type="Gene3D" id="1.10.287.950">
    <property type="entry name" value="Methyl-accepting chemotaxis protein"/>
    <property type="match status" value="1"/>
</dbReference>
<dbReference type="Gene3D" id="3.30.450.20">
    <property type="entry name" value="PAS domain"/>
    <property type="match status" value="2"/>
</dbReference>
<dbReference type="InterPro" id="IPR004089">
    <property type="entry name" value="MCPsignal_dom"/>
</dbReference>
<dbReference type="Pfam" id="PF00672">
    <property type="entry name" value="HAMP"/>
    <property type="match status" value="1"/>
</dbReference>
<proteinExistence type="inferred from homology"/>
<dbReference type="InterPro" id="IPR000727">
    <property type="entry name" value="T_SNARE_dom"/>
</dbReference>
<evidence type="ECO:0000256" key="3">
    <source>
        <dbReference type="ARBA" id="ARBA00023224"/>
    </source>
</evidence>
<accession>A0A212LLK9</accession>
<reference evidence="10" key="1">
    <citation type="submission" date="2016-08" db="EMBL/GenBank/DDBJ databases">
        <authorList>
            <person name="Seilhamer J.J."/>
        </authorList>
    </citation>
    <scope>NUCLEOTIDE SEQUENCE</scope>
    <source>
        <strain evidence="10">86</strain>
    </source>
</reference>
<comment type="similarity">
    <text evidence="4">Belongs to the methyl-accepting chemotaxis (MCP) protein family.</text>
</comment>
<feature type="domain" description="HAMP" evidence="9">
    <location>
        <begin position="337"/>
        <end position="390"/>
    </location>
</feature>
<name>A0A212LLK9_9HYPH</name>
<evidence type="ECO:0000256" key="5">
    <source>
        <dbReference type="PROSITE-ProRule" id="PRU00284"/>
    </source>
</evidence>
<dbReference type="CDD" id="cd06225">
    <property type="entry name" value="HAMP"/>
    <property type="match status" value="1"/>
</dbReference>
<dbReference type="PROSITE" id="PS50885">
    <property type="entry name" value="HAMP"/>
    <property type="match status" value="1"/>
</dbReference>
<keyword evidence="6" id="KW-1133">Transmembrane helix</keyword>
<dbReference type="PANTHER" id="PTHR32089:SF112">
    <property type="entry name" value="LYSOZYME-LIKE PROTEIN-RELATED"/>
    <property type="match status" value="1"/>
</dbReference>
<dbReference type="Gene3D" id="6.10.340.10">
    <property type="match status" value="1"/>
</dbReference>
<evidence type="ECO:0000256" key="1">
    <source>
        <dbReference type="ARBA" id="ARBA00004429"/>
    </source>
</evidence>
<dbReference type="SMART" id="SM00304">
    <property type="entry name" value="HAMP"/>
    <property type="match status" value="1"/>
</dbReference>
<dbReference type="PANTHER" id="PTHR32089">
    <property type="entry name" value="METHYL-ACCEPTING CHEMOTAXIS PROTEIN MCPB"/>
    <property type="match status" value="1"/>
</dbReference>
<feature type="transmembrane region" description="Helical" evidence="6">
    <location>
        <begin position="12"/>
        <end position="37"/>
    </location>
</feature>